<sequence length="292" mass="30639">MKEPSLRASRLAIAGSIVGILLVGGAGFLLGRNTSGRDQVPAAPPAPVPQPVVAPADPKPNVLDRAGLIALAAAAVDAEAAGAPLPERVIQSDGRRFLVNLPFGCGGPAPAASEAPMRWRIDAKALRIHVEPISLPVMDWLQPAPGEVEAAAEAYWIARPWTSSESCPAHAVGQEGLDAPVPEETLALAQFHLVEGRRQGRRAGQPLETVQRVTGEMPDLSQGLRLRISGRIGNVPGRNSPVLCRRPADAGQRPVCLISIVTDEMAIVNPATGETLATWSVDRADAVGRRGD</sequence>
<keyword evidence="1" id="KW-0812">Transmembrane</keyword>
<keyword evidence="1" id="KW-1133">Transmembrane helix</keyword>
<feature type="transmembrane region" description="Helical" evidence="1">
    <location>
        <begin position="12"/>
        <end position="31"/>
    </location>
</feature>
<comment type="caution">
    <text evidence="2">The sequence shown here is derived from an EMBL/GenBank/DDBJ whole genome shotgun (WGS) entry which is preliminary data.</text>
</comment>
<reference evidence="2 3" key="1">
    <citation type="submission" date="2021-08" db="EMBL/GenBank/DDBJ databases">
        <authorList>
            <person name="Tuo L."/>
        </authorList>
    </citation>
    <scope>NUCLEOTIDE SEQUENCE [LARGE SCALE GENOMIC DNA]</scope>
    <source>
        <strain evidence="2 3">JCM 31229</strain>
    </source>
</reference>
<evidence type="ECO:0000313" key="2">
    <source>
        <dbReference type="EMBL" id="MBY8821554.1"/>
    </source>
</evidence>
<organism evidence="2 3">
    <name type="scientific">Sphingomonas colocasiae</name>
    <dbReference type="NCBI Taxonomy" id="1848973"/>
    <lineage>
        <taxon>Bacteria</taxon>
        <taxon>Pseudomonadati</taxon>
        <taxon>Pseudomonadota</taxon>
        <taxon>Alphaproteobacteria</taxon>
        <taxon>Sphingomonadales</taxon>
        <taxon>Sphingomonadaceae</taxon>
        <taxon>Sphingomonas</taxon>
    </lineage>
</organism>
<dbReference type="Proteomes" id="UP000706039">
    <property type="component" value="Unassembled WGS sequence"/>
</dbReference>
<gene>
    <name evidence="2" type="ORF">K7G82_04575</name>
</gene>
<proteinExistence type="predicted"/>
<dbReference type="EMBL" id="JAINVV010000003">
    <property type="protein sequence ID" value="MBY8821554.1"/>
    <property type="molecule type" value="Genomic_DNA"/>
</dbReference>
<evidence type="ECO:0000313" key="3">
    <source>
        <dbReference type="Proteomes" id="UP000706039"/>
    </source>
</evidence>
<evidence type="ECO:0008006" key="4">
    <source>
        <dbReference type="Google" id="ProtNLM"/>
    </source>
</evidence>
<evidence type="ECO:0000256" key="1">
    <source>
        <dbReference type="SAM" id="Phobius"/>
    </source>
</evidence>
<accession>A0ABS7PKN1</accession>
<dbReference type="RefSeq" id="WP_222988663.1">
    <property type="nucleotide sequence ID" value="NZ_JAINVV010000003.1"/>
</dbReference>
<keyword evidence="3" id="KW-1185">Reference proteome</keyword>
<keyword evidence="1" id="KW-0472">Membrane</keyword>
<protein>
    <recommendedName>
        <fullName evidence="4">DUF2125 domain-containing protein</fullName>
    </recommendedName>
</protein>
<name>A0ABS7PKN1_9SPHN</name>